<keyword evidence="3" id="KW-0998">Cell outer membrane</keyword>
<feature type="transmembrane region" description="Helical" evidence="5">
    <location>
        <begin position="66"/>
        <end position="84"/>
    </location>
</feature>
<feature type="signal peptide" evidence="6">
    <location>
        <begin position="1"/>
        <end position="26"/>
    </location>
</feature>
<dbReference type="PRINTS" id="PR01021">
    <property type="entry name" value="OMPADOMAIN"/>
</dbReference>
<keyword evidence="5" id="KW-0812">Transmembrane</keyword>
<dbReference type="GO" id="GO:0009279">
    <property type="term" value="C:cell outer membrane"/>
    <property type="evidence" value="ECO:0007669"/>
    <property type="project" value="UniProtKB-SubCell"/>
</dbReference>
<evidence type="ECO:0000313" key="8">
    <source>
        <dbReference type="EMBL" id="ADU97568.1"/>
    </source>
</evidence>
<dbReference type="STRING" id="648996.Theam_1611"/>
<feature type="domain" description="OmpA-like" evidence="7">
    <location>
        <begin position="126"/>
        <end position="243"/>
    </location>
</feature>
<feature type="chain" id="PRO_5003230541" evidence="6">
    <location>
        <begin position="27"/>
        <end position="251"/>
    </location>
</feature>
<dbReference type="CDD" id="cd07185">
    <property type="entry name" value="OmpA_C-like"/>
    <property type="match status" value="1"/>
</dbReference>
<dbReference type="EMBL" id="CP002444">
    <property type="protein sequence ID" value="ADU97568.1"/>
    <property type="molecule type" value="Genomic_DNA"/>
</dbReference>
<feature type="transmembrane region" description="Helical" evidence="5">
    <location>
        <begin position="37"/>
        <end position="54"/>
    </location>
</feature>
<accession>E8T536</accession>
<dbReference type="SUPFAM" id="SSF103088">
    <property type="entry name" value="OmpA-like"/>
    <property type="match status" value="1"/>
</dbReference>
<dbReference type="Proteomes" id="UP000006362">
    <property type="component" value="Chromosome"/>
</dbReference>
<keyword evidence="9" id="KW-1185">Reference proteome</keyword>
<dbReference type="InterPro" id="IPR006665">
    <property type="entry name" value="OmpA-like"/>
</dbReference>
<evidence type="ECO:0000256" key="3">
    <source>
        <dbReference type="ARBA" id="ARBA00023237"/>
    </source>
</evidence>
<evidence type="ECO:0000256" key="4">
    <source>
        <dbReference type="PROSITE-ProRule" id="PRU00473"/>
    </source>
</evidence>
<keyword evidence="2 4" id="KW-0472">Membrane</keyword>
<dbReference type="RefSeq" id="WP_013538353.1">
    <property type="nucleotide sequence ID" value="NC_014926.1"/>
</dbReference>
<dbReference type="KEGG" id="tam:Theam_1611"/>
<dbReference type="eggNOG" id="COG2885">
    <property type="taxonomic scope" value="Bacteria"/>
</dbReference>
<proteinExistence type="predicted"/>
<evidence type="ECO:0000259" key="7">
    <source>
        <dbReference type="PROSITE" id="PS51123"/>
    </source>
</evidence>
<comment type="subcellular location">
    <subcellularLocation>
        <location evidence="1">Cell outer membrane</location>
    </subcellularLocation>
</comment>
<dbReference type="PANTHER" id="PTHR30329:SF21">
    <property type="entry name" value="LIPOPROTEIN YIAD-RELATED"/>
    <property type="match status" value="1"/>
</dbReference>
<dbReference type="Pfam" id="PF13441">
    <property type="entry name" value="Gly-zipper_YMGG"/>
    <property type="match status" value="1"/>
</dbReference>
<dbReference type="InterPro" id="IPR050330">
    <property type="entry name" value="Bact_OuterMem_StrucFunc"/>
</dbReference>
<name>E8T536_THEA1</name>
<dbReference type="Pfam" id="PF00691">
    <property type="entry name" value="OmpA"/>
    <property type="match status" value="1"/>
</dbReference>
<dbReference type="PROSITE" id="PS51123">
    <property type="entry name" value="OMPA_2"/>
    <property type="match status" value="1"/>
</dbReference>
<reference evidence="8" key="1">
    <citation type="submission" date="2011-01" db="EMBL/GenBank/DDBJ databases">
        <title>Complete sequence of chromosome of Thermovibrio ammonificans HB-1.</title>
        <authorList>
            <consortium name="US DOE Joint Genome Institute"/>
            <person name="Lucas S."/>
            <person name="Copeland A."/>
            <person name="Lapidus A."/>
            <person name="Cheng J.-F."/>
            <person name="Goodwin L."/>
            <person name="Pitluck S."/>
            <person name="Davenport K."/>
            <person name="Detter J.C."/>
            <person name="Han C."/>
            <person name="Tapia R."/>
            <person name="Land M."/>
            <person name="Hauser L."/>
            <person name="Kyrpides N."/>
            <person name="Ivanova N."/>
            <person name="Ovchinnikova G."/>
            <person name="Vetriani C."/>
            <person name="Woyke T."/>
        </authorList>
    </citation>
    <scope>NUCLEOTIDE SEQUENCE [LARGE SCALE GENOMIC DNA]</scope>
    <source>
        <strain evidence="8">HB-1</strain>
    </source>
</reference>
<dbReference type="OrthoDB" id="193257at2"/>
<evidence type="ECO:0000256" key="2">
    <source>
        <dbReference type="ARBA" id="ARBA00023136"/>
    </source>
</evidence>
<evidence type="ECO:0000256" key="5">
    <source>
        <dbReference type="SAM" id="Phobius"/>
    </source>
</evidence>
<gene>
    <name evidence="8" type="ordered locus">Theam_1611</name>
</gene>
<sequence length="251" mass="26146">MKRILTLTTAGALLLGGCATTQQQQAQTAPKKEVNKVAAGAAIGAVVGGAIGALTGPSGSNKGERALIGAAAGAVLGGAIGYILQQQAEALGRDLGVQPVDHTNPAVKPQAPVISDKRPKAVVKEPGRVKVVLKDSVLFGLNSAELKPEAVKELQRIAQTLKENPKTTVVVVGYTDNTGSLKYNLKLSKERAEAVKKVLVEAGVRPERILVFGCGPKNPIAPNDTPQHRALNRRVEILIYPEGEAIPNPCG</sequence>
<keyword evidence="6" id="KW-0732">Signal</keyword>
<organism evidence="8 9">
    <name type="scientific">Thermovibrio ammonificans (strain DSM 15698 / JCM 12110 / HB-1)</name>
    <dbReference type="NCBI Taxonomy" id="648996"/>
    <lineage>
        <taxon>Bacteria</taxon>
        <taxon>Pseudomonadati</taxon>
        <taxon>Aquificota</taxon>
        <taxon>Aquificia</taxon>
        <taxon>Desulfurobacteriales</taxon>
        <taxon>Desulfurobacteriaceae</taxon>
        <taxon>Thermovibrio</taxon>
    </lineage>
</organism>
<dbReference type="HOGENOM" id="CLU_016890_6_0_0"/>
<dbReference type="InterPro" id="IPR006664">
    <property type="entry name" value="OMP_bac"/>
</dbReference>
<evidence type="ECO:0000313" key="9">
    <source>
        <dbReference type="Proteomes" id="UP000006362"/>
    </source>
</evidence>
<dbReference type="PANTHER" id="PTHR30329">
    <property type="entry name" value="STATOR ELEMENT OF FLAGELLAR MOTOR COMPLEX"/>
    <property type="match status" value="1"/>
</dbReference>
<dbReference type="InterPro" id="IPR036737">
    <property type="entry name" value="OmpA-like_sf"/>
</dbReference>
<dbReference type="InterPro" id="IPR027367">
    <property type="entry name" value="Gly-zipper_YMGG"/>
</dbReference>
<evidence type="ECO:0000256" key="1">
    <source>
        <dbReference type="ARBA" id="ARBA00004442"/>
    </source>
</evidence>
<protein>
    <submittedName>
        <fullName evidence="8">OmpA/MotB domain protein</fullName>
    </submittedName>
</protein>
<dbReference type="AlphaFoldDB" id="E8T536"/>
<evidence type="ECO:0000256" key="6">
    <source>
        <dbReference type="SAM" id="SignalP"/>
    </source>
</evidence>
<keyword evidence="5" id="KW-1133">Transmembrane helix</keyword>
<dbReference type="PROSITE" id="PS51257">
    <property type="entry name" value="PROKAR_LIPOPROTEIN"/>
    <property type="match status" value="1"/>
</dbReference>
<dbReference type="Gene3D" id="3.30.1330.60">
    <property type="entry name" value="OmpA-like domain"/>
    <property type="match status" value="1"/>
</dbReference>